<feature type="compositionally biased region" description="Basic and acidic residues" evidence="1">
    <location>
        <begin position="722"/>
        <end position="737"/>
    </location>
</feature>
<feature type="region of interest" description="Disordered" evidence="1">
    <location>
        <begin position="561"/>
        <end position="778"/>
    </location>
</feature>
<feature type="compositionally biased region" description="Basic and acidic residues" evidence="1">
    <location>
        <begin position="2195"/>
        <end position="2261"/>
    </location>
</feature>
<feature type="compositionally biased region" description="Basic and acidic residues" evidence="1">
    <location>
        <begin position="1586"/>
        <end position="1664"/>
    </location>
</feature>
<feature type="compositionally biased region" description="Basic and acidic residues" evidence="1">
    <location>
        <begin position="1740"/>
        <end position="1767"/>
    </location>
</feature>
<feature type="compositionally biased region" description="Low complexity" evidence="1">
    <location>
        <begin position="348"/>
        <end position="361"/>
    </location>
</feature>
<feature type="region of interest" description="Disordered" evidence="1">
    <location>
        <begin position="37"/>
        <end position="60"/>
    </location>
</feature>
<dbReference type="KEGG" id="hazt:125179421"/>
<feature type="compositionally biased region" description="Polar residues" evidence="1">
    <location>
        <begin position="1260"/>
        <end position="1276"/>
    </location>
</feature>
<feature type="compositionally biased region" description="Polar residues" evidence="1">
    <location>
        <begin position="1215"/>
        <end position="1230"/>
    </location>
</feature>
<feature type="region of interest" description="Disordered" evidence="1">
    <location>
        <begin position="2144"/>
        <end position="2261"/>
    </location>
</feature>
<feature type="compositionally biased region" description="Low complexity" evidence="1">
    <location>
        <begin position="849"/>
        <end position="862"/>
    </location>
</feature>
<feature type="region of interest" description="Disordered" evidence="1">
    <location>
        <begin position="1199"/>
        <end position="1958"/>
    </location>
</feature>
<feature type="compositionally biased region" description="Low complexity" evidence="1">
    <location>
        <begin position="1523"/>
        <end position="1534"/>
    </location>
</feature>
<evidence type="ECO:0000256" key="1">
    <source>
        <dbReference type="SAM" id="MobiDB-lite"/>
    </source>
</evidence>
<feature type="region of interest" description="Disordered" evidence="1">
    <location>
        <begin position="812"/>
        <end position="889"/>
    </location>
</feature>
<feature type="compositionally biased region" description="Polar residues" evidence="1">
    <location>
        <begin position="1309"/>
        <end position="1348"/>
    </location>
</feature>
<name>A0A979FVB8_HYAAZ</name>
<evidence type="ECO:0000313" key="3">
    <source>
        <dbReference type="RefSeq" id="XP_047741200.1"/>
    </source>
</evidence>
<dbReference type="RefSeq" id="XP_047741200.1">
    <property type="nucleotide sequence ID" value="XM_047885244.1"/>
</dbReference>
<feature type="compositionally biased region" description="Polar residues" evidence="1">
    <location>
        <begin position="255"/>
        <end position="264"/>
    </location>
</feature>
<proteinExistence type="predicted"/>
<feature type="compositionally biased region" description="Polar residues" evidence="1">
    <location>
        <begin position="615"/>
        <end position="631"/>
    </location>
</feature>
<reference evidence="3" key="1">
    <citation type="submission" date="2025-08" db="UniProtKB">
        <authorList>
            <consortium name="RefSeq"/>
        </authorList>
    </citation>
    <scope>IDENTIFICATION</scope>
    <source>
        <tissue evidence="3">Whole organism</tissue>
    </source>
</reference>
<keyword evidence="2" id="KW-1185">Reference proteome</keyword>
<feature type="compositionally biased region" description="Low complexity" evidence="1">
    <location>
        <begin position="1362"/>
        <end position="1375"/>
    </location>
</feature>
<feature type="compositionally biased region" description="Low complexity" evidence="1">
    <location>
        <begin position="1861"/>
        <end position="1873"/>
    </location>
</feature>
<sequence>MKKRNGGQIYPTNGVAQFGEKDLPLTSVLEVGVVQKPASDVSAADAEPSDPDNSEAGKNRSTVIKGLNLEDASVNLTASTTSVAEESAAESEAQAANIGNERILDNNSDVRVGPVSQPSAESQKALSVVPACVASTLTTNSAVALDDKANAPVNRADVVNVNTECVLDLISKPNKVPSVRSAASGLAISSVYSLSVHSSSDSTNGRTMFTKASRKQYFSLSTDSSNDCDDDHVAFNRPSMITQNFSESVSDDGSMLSNATSNEQAKTRCKTKSDSDLKTHNRVSGNDVVRSKISAINSSTADESDAPANSKANLRCPENNPDKECGDTVLFSKPDESIQCSKLSLNQTTASSTSETTAVEVNPERAIESASGTEASTANSKLSKFAEFPDNPSSGSDGKTYDSGNHDKLVLVDVPMISDAASDDMSEGVKSSGRVKYITEKKDNFQGTKGRSDDSIRKTANLRGIVPVTRVVSASQFASEARLTKCIVRLKLLKKSQMESAVNASTVAATEKFLSSDNFGGSSCASSAQRHTLLGLTDVQKQLDVTPKDMKKHAEVLEEGSAEALDQGSTGALKEGSAEALAEESDEGPSEALDKGPVEFSSPVTPDTKAKSPLSPKSISVNEPPVSSQSLDIGKSVAQREKINNNSRKSSMSADNFTSEAAAQQSDLPVNILPATSVNDDHLEQSGENLSSSPSLSDEVCHATGVASENSDVEETNGAAKPDSEASSKNDISKTKQDAVNNDQGLGECNDDQAEVSANQHVSSEIPHADHDRQSITMPVDLSSTELGPQVKQLNVELCGPSDTGKLLESVTSVKSKYSSKNRPLKRTEKADLLASTHVMPDRPHGDSKSTSSASSDVPAASLIEKRCTTVEEASSSTTKISERNDAASNSLAESNDQLLILNSSNKVLVVESSANNNVPVNSLLTENVIASKPVPKSKWVLGSFLTAKNSQSSVSKAGASPQAPANDHSIVATLSSSNEASVSANIANTPRKTLQLKDEMSVKEIDSHKLLPSLNKGTGRGNTSIGSIKEDGQMASAPSVCKPTNAVESKIKTSLSVLNFRDFSKRFVAKLKQEGNPAAEANGAIAQECRIANKKRRADISKNSSLKRNSSKAVVGDNNFIQSKKMKSAVLPTQPETMSSLILPENLPDSTEPKNDTDQIPNRTAANVNETLERQGSLSIPSGKKIKLSSSMEIFEVKKNSSGKINGSSFSSGTPSKLSESKNAQTSPNTKRKSLSKTHGQTTRSRTTSNQSSSETKTRFSLSSTREQNATSSATDVEAKKSQLVLDSKRQSSFVPRKNSSPKREGKSSNQIKGTLSSQKEGIASPQTESQPSPLTEGNPMSQNRDVPSSREKEKLSLQGKNKSSSNTKNTSSSETKDKSSSETKDKSSETKDKSSSETKDKSSSEKKDKSSSEKKDKSSSETKDKSSPETKDKSSSETKDKSSSETKDKSSSETKDKSSSETKDKSSSETEVKSSSETKDKSSSEIKDKSSSETKDKSSSEIKGKSSSETKDKSSSEIKGKSSSVTKENSSSDTKDRPSYETKGKSSGTKNKSCETKSKSSEIKNDSPETKDKSSETKNNSSETKGKSSEIKDKSSETKDKSSETKDKSSETKDKSSETRDKSAETKGKSSETKDKLPETKDKSSETKDKSYKAKHSFERNSKSSAVSTLSSETKNIHSSNSKDTSLAFKDPPPYSKDRASYSKSRASHSRDRSSHSNNRSPHYSKDRTSHSKNRSSHSKDRSSHSKDRSSHSKDRSSRSKDRSSHSKNRATHSKDQTSRSKDRLSHSIDRSLHSTDKSTSKDESSHSNDNSSHSKDKLPHPKDKSYSKDRSTHSKEKSTHIKDKSSHSKDMSLDSKDWSSVSSTKDSSISLGDCSALRSRGIASECAKPDSRSNFKEKTGTEKIVFRSKSVSLSGPHPGASSKISGEPNDSTEISSDSDVSELMEDKSAKKLGGPSVLIDMLVDKSIGSLTASNVKCDKENQNLLDEIINHKNKGDDLKNLALDQNLTTDAEKTQTAVPTLEANSETQNRSVAPSHHAFTSEDNQSNKLHLDEKATENEEEAVRMRNEFGAMQALLGSNTEQLKFGGLSGTKSSDLETKLLRSEKQLPGEINNLSEKAPGLGNSPRLENLSVLDKSHGLIKSTYPDNSHDSNKSLGLYKSPGSDKPSGSDKSTVPENSPCPDKSSFSYKSPGSDHKSPGSDHKSPGSDHKSPGSDHKSPGSDHKSPGSDHESPGSDHKSPGSDHKSPGSDHELSLIHI</sequence>
<dbReference type="Proteomes" id="UP000694843">
    <property type="component" value="Unplaced"/>
</dbReference>
<feature type="compositionally biased region" description="Basic and acidic residues" evidence="1">
    <location>
        <begin position="1890"/>
        <end position="1908"/>
    </location>
</feature>
<feature type="compositionally biased region" description="Basic and acidic residues" evidence="1">
    <location>
        <begin position="1376"/>
        <end position="1522"/>
    </location>
</feature>
<feature type="compositionally biased region" description="Low complexity" evidence="1">
    <location>
        <begin position="1201"/>
        <end position="1214"/>
    </location>
</feature>
<feature type="region of interest" description="Disordered" evidence="1">
    <location>
        <begin position="1129"/>
        <end position="1163"/>
    </location>
</feature>
<feature type="compositionally biased region" description="Basic and acidic residues" evidence="1">
    <location>
        <begin position="1554"/>
        <end position="1578"/>
    </location>
</feature>
<feature type="region of interest" description="Disordered" evidence="1">
    <location>
        <begin position="344"/>
        <end position="404"/>
    </location>
</feature>
<feature type="compositionally biased region" description="Basic and acidic residues" evidence="1">
    <location>
        <begin position="1535"/>
        <end position="1546"/>
    </location>
</feature>
<feature type="compositionally biased region" description="Polar residues" evidence="1">
    <location>
        <begin position="1925"/>
        <end position="1941"/>
    </location>
</feature>
<feature type="compositionally biased region" description="Basic and acidic residues" evidence="1">
    <location>
        <begin position="1775"/>
        <end position="1860"/>
    </location>
</feature>
<evidence type="ECO:0000313" key="2">
    <source>
        <dbReference type="Proteomes" id="UP000694843"/>
    </source>
</evidence>
<feature type="compositionally biased region" description="Polar residues" evidence="1">
    <location>
        <begin position="1665"/>
        <end position="1687"/>
    </location>
</feature>
<dbReference type="OMA" id="TYKAWIT"/>
<feature type="compositionally biased region" description="Low complexity" evidence="1">
    <location>
        <begin position="1242"/>
        <end position="1256"/>
    </location>
</feature>
<accession>A0A979FVB8</accession>
<organism evidence="2 3">
    <name type="scientific">Hyalella azteca</name>
    <name type="common">Amphipod</name>
    <dbReference type="NCBI Taxonomy" id="294128"/>
    <lineage>
        <taxon>Eukaryota</taxon>
        <taxon>Metazoa</taxon>
        <taxon>Ecdysozoa</taxon>
        <taxon>Arthropoda</taxon>
        <taxon>Crustacea</taxon>
        <taxon>Multicrustacea</taxon>
        <taxon>Malacostraca</taxon>
        <taxon>Eumalacostraca</taxon>
        <taxon>Peracarida</taxon>
        <taxon>Amphipoda</taxon>
        <taxon>Senticaudata</taxon>
        <taxon>Talitrida</taxon>
        <taxon>Talitroidea</taxon>
        <taxon>Hyalellidae</taxon>
        <taxon>Hyalella</taxon>
    </lineage>
</organism>
<protein>
    <submittedName>
        <fullName evidence="3">Mucin-12-like</fullName>
    </submittedName>
</protein>
<dbReference type="GeneID" id="125179421"/>
<feature type="region of interest" description="Disordered" evidence="1">
    <location>
        <begin position="247"/>
        <end position="321"/>
    </location>
</feature>
<gene>
    <name evidence="3" type="primary">LOC125179421</name>
</gene>
<feature type="region of interest" description="Disordered" evidence="1">
    <location>
        <begin position="2013"/>
        <end position="2033"/>
    </location>
</feature>
<feature type="compositionally biased region" description="Polar residues" evidence="1">
    <location>
        <begin position="644"/>
        <end position="678"/>
    </location>
</feature>
<feature type="compositionally biased region" description="Polar residues" evidence="1">
    <location>
        <begin position="370"/>
        <end position="382"/>
    </location>
</feature>
<feature type="region of interest" description="Disordered" evidence="1">
    <location>
        <begin position="2111"/>
        <end position="2131"/>
    </location>
</feature>